<evidence type="ECO:0000313" key="1">
    <source>
        <dbReference type="EMBL" id="CAD8458017.1"/>
    </source>
</evidence>
<dbReference type="GO" id="GO:0006890">
    <property type="term" value="P:retrograde vesicle-mediated transport, Golgi to endoplasmic reticulum"/>
    <property type="evidence" value="ECO:0007669"/>
    <property type="project" value="InterPro"/>
</dbReference>
<accession>A0A7S0H3Z0</accession>
<dbReference type="GO" id="GO:0070939">
    <property type="term" value="C:Dsl1/NZR complex"/>
    <property type="evidence" value="ECO:0007669"/>
    <property type="project" value="InterPro"/>
</dbReference>
<dbReference type="InterPro" id="IPR007528">
    <property type="entry name" value="RINT1_Tip20"/>
</dbReference>
<name>A0A7S0H3Z0_9EUKA</name>
<reference evidence="1" key="1">
    <citation type="submission" date="2021-01" db="EMBL/GenBank/DDBJ databases">
        <authorList>
            <person name="Corre E."/>
            <person name="Pelletier E."/>
            <person name="Niang G."/>
            <person name="Scheremetjew M."/>
            <person name="Finn R."/>
            <person name="Kale V."/>
            <person name="Holt S."/>
            <person name="Cochrane G."/>
            <person name="Meng A."/>
            <person name="Brown T."/>
            <person name="Cohen L."/>
        </authorList>
    </citation>
    <scope>NUCLEOTIDE SEQUENCE</scope>
    <source>
        <strain evidence="1">CCMP2058</strain>
    </source>
</reference>
<dbReference type="AlphaFoldDB" id="A0A7S0H3Z0"/>
<proteinExistence type="predicted"/>
<dbReference type="GO" id="GO:0006888">
    <property type="term" value="P:endoplasmic reticulum to Golgi vesicle-mediated transport"/>
    <property type="evidence" value="ECO:0007669"/>
    <property type="project" value="InterPro"/>
</dbReference>
<sequence length="400" mass="45419">MDAILDDNEGNNKVERWLKVEKDYANEQLEAIRSSPRPWKPVTRKVNNHTSTILASECVVAFTHLMDDFIGRFRNLDGRRNPDRFRIAKELDRPLVDLIIEFVSESLEDLMRSLRRWPNPDSKEAKVAWEDLTGWIASVSFLVVKLQSWQEHTSYIGLDQYSEEILKEGKKETKETQIETGLGFWNNEEKRCMDLSQKGIQQISQALSSSLLHDLKLWLKSGHSETVPHESPGGFLRALDRAQVRSATIKTGMSEDMWKILGSFLEDSVDLELFRALMSPIKSNRWTVEGGQRLQREVGLLIQAIGGCQPAPNTSEFNKAGKTGVVSVDMKSGISYTKLKRVSSLSSLICRPRSQILKIRAQLGDRSLDHDQTRIAIKSWGLQAMGLRDARSVIDRLLAD</sequence>
<dbReference type="EMBL" id="HBEM01024971">
    <property type="protein sequence ID" value="CAD8458017.1"/>
    <property type="molecule type" value="Transcribed_RNA"/>
</dbReference>
<organism evidence="1">
    <name type="scientific">Amorphochlora amoebiformis</name>
    <dbReference type="NCBI Taxonomy" id="1561963"/>
    <lineage>
        <taxon>Eukaryota</taxon>
        <taxon>Sar</taxon>
        <taxon>Rhizaria</taxon>
        <taxon>Cercozoa</taxon>
        <taxon>Chlorarachniophyceae</taxon>
        <taxon>Amorphochlora</taxon>
    </lineage>
</organism>
<protein>
    <submittedName>
        <fullName evidence="1">Uncharacterized protein</fullName>
    </submittedName>
</protein>
<dbReference type="Pfam" id="PF04437">
    <property type="entry name" value="RINT1_TIP1"/>
    <property type="match status" value="1"/>
</dbReference>
<gene>
    <name evidence="1" type="ORF">LAMO00422_LOCUS16968</name>
</gene>